<keyword evidence="2" id="KW-0732">Signal</keyword>
<dbReference type="AlphaFoldDB" id="A0AAV4FE46"/>
<reference evidence="4 5" key="1">
    <citation type="journal article" date="2021" name="Elife">
        <title>Chloroplast acquisition without the gene transfer in kleptoplastic sea slugs, Plakobranchus ocellatus.</title>
        <authorList>
            <person name="Maeda T."/>
            <person name="Takahashi S."/>
            <person name="Yoshida T."/>
            <person name="Shimamura S."/>
            <person name="Takaki Y."/>
            <person name="Nagai Y."/>
            <person name="Toyoda A."/>
            <person name="Suzuki Y."/>
            <person name="Arimoto A."/>
            <person name="Ishii H."/>
            <person name="Satoh N."/>
            <person name="Nishiyama T."/>
            <person name="Hasebe M."/>
            <person name="Maruyama T."/>
            <person name="Minagawa J."/>
            <person name="Obokata J."/>
            <person name="Shigenobu S."/>
        </authorList>
    </citation>
    <scope>NUCLEOTIDE SEQUENCE [LARGE SCALE GENOMIC DNA]</scope>
</reference>
<dbReference type="PANTHER" id="PTHR34203:SF15">
    <property type="entry name" value="SLL1173 PROTEIN"/>
    <property type="match status" value="1"/>
</dbReference>
<feature type="chain" id="PRO_5043371629" description="Methyltransferase FkbM domain-containing protein" evidence="2">
    <location>
        <begin position="18"/>
        <end position="406"/>
    </location>
</feature>
<evidence type="ECO:0000313" key="4">
    <source>
        <dbReference type="EMBL" id="GFR71693.1"/>
    </source>
</evidence>
<keyword evidence="5" id="KW-1185">Reference proteome</keyword>
<dbReference type="Pfam" id="PF05050">
    <property type="entry name" value="Methyltransf_21"/>
    <property type="match status" value="1"/>
</dbReference>
<evidence type="ECO:0000256" key="1">
    <source>
        <dbReference type="SAM" id="MobiDB-lite"/>
    </source>
</evidence>
<dbReference type="InterPro" id="IPR006342">
    <property type="entry name" value="FkbM_mtfrase"/>
</dbReference>
<proteinExistence type="predicted"/>
<evidence type="ECO:0000259" key="3">
    <source>
        <dbReference type="Pfam" id="PF05050"/>
    </source>
</evidence>
<accession>A0AAV4FE46</accession>
<sequence>MLLVLVVHILLCNYSSSPRHDLDLEANIRAYQSLARIGPNHSFSRNRDANKIVQAPIRLPRWFRPVDLTTLKLHVSGDGSPFNCTISKTSPAFRICVHSKEHDKYISAALLSSGLWEPFATRAYQQALTFHPDAAVVDIGANIGYYTLLAAAMGHSVVAVEPQRENLKRLAEAAKDPYSGPSSSDDLSTTNSQSLSQGQRNAKRRNEEFNTKDGPSAGSILLLANAVSDAHRNVSLTTSADNQGGVRVVENCGSAGWFLASALGLTQWYRRGQKQDTGSDSQGDCSVTTITLDDVLNVLPSPKVIIKVDIEGYECRALATSHRFFSSVQVPYILMEWRQMRERQRDRGTHCTPAQVSGLALFLARQGYVPHEMRSGMALDPHRATGWVLGDVYWRAAGQRLLVPSW</sequence>
<feature type="signal peptide" evidence="2">
    <location>
        <begin position="1"/>
        <end position="17"/>
    </location>
</feature>
<protein>
    <recommendedName>
        <fullName evidence="3">Methyltransferase FkbM domain-containing protein</fullName>
    </recommendedName>
</protein>
<dbReference type="EMBL" id="BMAT01007806">
    <property type="protein sequence ID" value="GFR71693.1"/>
    <property type="molecule type" value="Genomic_DNA"/>
</dbReference>
<feature type="region of interest" description="Disordered" evidence="1">
    <location>
        <begin position="174"/>
        <end position="216"/>
    </location>
</feature>
<dbReference type="Gene3D" id="3.40.50.150">
    <property type="entry name" value="Vaccinia Virus protein VP39"/>
    <property type="match status" value="1"/>
</dbReference>
<dbReference type="Proteomes" id="UP000762676">
    <property type="component" value="Unassembled WGS sequence"/>
</dbReference>
<organism evidence="4 5">
    <name type="scientific">Elysia marginata</name>
    <dbReference type="NCBI Taxonomy" id="1093978"/>
    <lineage>
        <taxon>Eukaryota</taxon>
        <taxon>Metazoa</taxon>
        <taxon>Spiralia</taxon>
        <taxon>Lophotrochozoa</taxon>
        <taxon>Mollusca</taxon>
        <taxon>Gastropoda</taxon>
        <taxon>Heterobranchia</taxon>
        <taxon>Euthyneura</taxon>
        <taxon>Panpulmonata</taxon>
        <taxon>Sacoglossa</taxon>
        <taxon>Placobranchoidea</taxon>
        <taxon>Plakobranchidae</taxon>
        <taxon>Elysia</taxon>
    </lineage>
</organism>
<feature type="domain" description="Methyltransferase FkbM" evidence="3">
    <location>
        <begin position="138"/>
        <end position="369"/>
    </location>
</feature>
<dbReference type="InterPro" id="IPR052514">
    <property type="entry name" value="SAM-dependent_MTase"/>
</dbReference>
<dbReference type="PANTHER" id="PTHR34203">
    <property type="entry name" value="METHYLTRANSFERASE, FKBM FAMILY PROTEIN"/>
    <property type="match status" value="1"/>
</dbReference>
<name>A0AAV4FE46_9GAST</name>
<dbReference type="InterPro" id="IPR029063">
    <property type="entry name" value="SAM-dependent_MTases_sf"/>
</dbReference>
<comment type="caution">
    <text evidence="4">The sequence shown here is derived from an EMBL/GenBank/DDBJ whole genome shotgun (WGS) entry which is preliminary data.</text>
</comment>
<gene>
    <name evidence="4" type="ORF">ElyMa_003819800</name>
</gene>
<dbReference type="SUPFAM" id="SSF53335">
    <property type="entry name" value="S-adenosyl-L-methionine-dependent methyltransferases"/>
    <property type="match status" value="2"/>
</dbReference>
<evidence type="ECO:0000256" key="2">
    <source>
        <dbReference type="SAM" id="SignalP"/>
    </source>
</evidence>
<feature type="compositionally biased region" description="Polar residues" evidence="1">
    <location>
        <begin position="180"/>
        <end position="200"/>
    </location>
</feature>
<evidence type="ECO:0000313" key="5">
    <source>
        <dbReference type="Proteomes" id="UP000762676"/>
    </source>
</evidence>